<dbReference type="Pfam" id="PF06545">
    <property type="entry name" value="AllG"/>
    <property type="match status" value="1"/>
</dbReference>
<evidence type="ECO:0000313" key="2">
    <source>
        <dbReference type="Proteomes" id="UP000636264"/>
    </source>
</evidence>
<keyword evidence="2" id="KW-1185">Reference proteome</keyword>
<reference evidence="1" key="1">
    <citation type="journal article" date="2014" name="Int. J. Syst. Evol. Microbiol.">
        <title>Complete genome sequence of Corynebacterium casei LMG S-19264T (=DSM 44701T), isolated from a smear-ripened cheese.</title>
        <authorList>
            <consortium name="US DOE Joint Genome Institute (JGI-PGF)"/>
            <person name="Walter F."/>
            <person name="Albersmeier A."/>
            <person name="Kalinowski J."/>
            <person name="Ruckert C."/>
        </authorList>
    </citation>
    <scope>NUCLEOTIDE SEQUENCE</scope>
    <source>
        <strain evidence="1">CGMCC 1.15320</strain>
    </source>
</reference>
<accession>A0A916RKD7</accession>
<evidence type="ECO:0008006" key="3">
    <source>
        <dbReference type="Google" id="ProtNLM"/>
    </source>
</evidence>
<dbReference type="Gene3D" id="1.10.10.660">
    <property type="entry name" value="conserved protein of unknown function from Enterococcus faecalis V583"/>
    <property type="match status" value="1"/>
</dbReference>
<proteinExistence type="predicted"/>
<sequence length="416" mass="44070">MAMASNSSEHLEAGNQAVVERLFEAQPFLIGMALAGEAIPGMHPNLVLHAGPPIAWENMVPAMQAAILGALIFEGRAETLEAARELVESGVISFAPGHDHQAAGAMTGIITASMPVFVVEEKKSGIRAHVTVNEGLGKVLRFGANDPEVIERLRWMRDEFYPLMRQALEIAGPMNLKKAVAEALRRGDEVHNRNKSATTQFFKEITPHLLATGAPHEKLAAVLKFIADNDHFFLSLAIAQAKATSLYVEQLGVGSTVTVMAGNGVEVGIRVGGLGKKWFTAPAQVGDIKLFPGYTKEDATPTMGDSYITESIGLGAFALAAAPAIASFIGGTVSDLVERSNTMRQITLAEHPEFVIPALDFRGVPCPIDVRKVVETGVTPLINTGIASNKPGVGQVGAGVQQVPLECFQKAVAALG</sequence>
<evidence type="ECO:0000313" key="1">
    <source>
        <dbReference type="EMBL" id="GGA59933.1"/>
    </source>
</evidence>
<dbReference type="Gene3D" id="3.90.1710.10">
    <property type="entry name" value="Enterococcus faecalis V583 domain"/>
    <property type="match status" value="1"/>
</dbReference>
<reference evidence="1" key="2">
    <citation type="submission" date="2020-09" db="EMBL/GenBank/DDBJ databases">
        <authorList>
            <person name="Sun Q."/>
            <person name="Zhou Y."/>
        </authorList>
    </citation>
    <scope>NUCLEOTIDE SEQUENCE</scope>
    <source>
        <strain evidence="1">CGMCC 1.15320</strain>
    </source>
</reference>
<dbReference type="InterPro" id="IPR009499">
    <property type="entry name" value="AllG-like"/>
</dbReference>
<protein>
    <recommendedName>
        <fullName evidence="3">DUF1116 domain-containing protein</fullName>
    </recommendedName>
</protein>
<dbReference type="Gene3D" id="3.90.1700.10">
    <property type="entry name" value="v583 domain like"/>
    <property type="match status" value="1"/>
</dbReference>
<comment type="caution">
    <text evidence="1">The sequence shown here is derived from an EMBL/GenBank/DDBJ whole genome shotgun (WGS) entry which is preliminary data.</text>
</comment>
<dbReference type="RefSeq" id="WP_210315505.1">
    <property type="nucleotide sequence ID" value="NZ_BMIF01000003.1"/>
</dbReference>
<dbReference type="InterPro" id="IPR024033">
    <property type="entry name" value="OXTCase_su_AllG_h-dom"/>
</dbReference>
<gene>
    <name evidence="1" type="ORF">GCM10011385_12080</name>
</gene>
<dbReference type="EMBL" id="BMIF01000003">
    <property type="protein sequence ID" value="GGA59933.1"/>
    <property type="molecule type" value="Genomic_DNA"/>
</dbReference>
<organism evidence="1 2">
    <name type="scientific">Nitratireductor aestuarii</name>
    <dbReference type="NCBI Taxonomy" id="1735103"/>
    <lineage>
        <taxon>Bacteria</taxon>
        <taxon>Pseudomonadati</taxon>
        <taxon>Pseudomonadota</taxon>
        <taxon>Alphaproteobacteria</taxon>
        <taxon>Hyphomicrobiales</taxon>
        <taxon>Phyllobacteriaceae</taxon>
        <taxon>Nitratireductor</taxon>
    </lineage>
</organism>
<dbReference type="AlphaFoldDB" id="A0A916RKD7"/>
<name>A0A916RKD7_9HYPH</name>
<dbReference type="Proteomes" id="UP000636264">
    <property type="component" value="Unassembled WGS sequence"/>
</dbReference>